<comment type="similarity">
    <text evidence="1">Belongs to the MT-A70-like family.</text>
</comment>
<keyword evidence="4" id="KW-1185">Reference proteome</keyword>
<dbReference type="GO" id="GO:0003676">
    <property type="term" value="F:nucleic acid binding"/>
    <property type="evidence" value="ECO:0007669"/>
    <property type="project" value="InterPro"/>
</dbReference>
<dbReference type="PANTHER" id="PTHR12829:SF4">
    <property type="entry name" value="N(6)-ADENINE-SPECIFIC METHYLTRANSFERASE METTL4"/>
    <property type="match status" value="1"/>
</dbReference>
<dbReference type="PROSITE" id="PS00092">
    <property type="entry name" value="N6_MTASE"/>
    <property type="match status" value="1"/>
</dbReference>
<reference evidence="3 4" key="1">
    <citation type="submission" date="2015-09" db="EMBL/GenBank/DDBJ databases">
        <title>Host preference determinants of Valsa canker pathogens revealed by comparative genomics.</title>
        <authorList>
            <person name="Yin Z."/>
            <person name="Huang L."/>
        </authorList>
    </citation>
    <scope>NUCLEOTIDE SEQUENCE [LARGE SCALE GENOMIC DNA]</scope>
    <source>
        <strain evidence="3 4">SXYLt</strain>
    </source>
</reference>
<protein>
    <recommendedName>
        <fullName evidence="5">MT-A70 family</fullName>
    </recommendedName>
</protein>
<dbReference type="GO" id="GO:0008168">
    <property type="term" value="F:methyltransferase activity"/>
    <property type="evidence" value="ECO:0007669"/>
    <property type="project" value="InterPro"/>
</dbReference>
<dbReference type="SUPFAM" id="SSF53335">
    <property type="entry name" value="S-adenosyl-L-methionine-dependent methyltransferases"/>
    <property type="match status" value="1"/>
</dbReference>
<gene>
    <name evidence="3" type="ORF">VPNG_01648</name>
</gene>
<dbReference type="PROSITE" id="PS51143">
    <property type="entry name" value="MT_A70"/>
    <property type="match status" value="1"/>
</dbReference>
<feature type="region of interest" description="Disordered" evidence="2">
    <location>
        <begin position="115"/>
        <end position="138"/>
    </location>
</feature>
<evidence type="ECO:0000313" key="4">
    <source>
        <dbReference type="Proteomes" id="UP000285146"/>
    </source>
</evidence>
<dbReference type="GO" id="GO:0005634">
    <property type="term" value="C:nucleus"/>
    <property type="evidence" value="ECO:0007669"/>
    <property type="project" value="TreeGrafter"/>
</dbReference>
<dbReference type="Proteomes" id="UP000285146">
    <property type="component" value="Unassembled WGS sequence"/>
</dbReference>
<evidence type="ECO:0000313" key="3">
    <source>
        <dbReference type="EMBL" id="ROW16728.1"/>
    </source>
</evidence>
<organism evidence="3 4">
    <name type="scientific">Cytospora leucostoma</name>
    <dbReference type="NCBI Taxonomy" id="1230097"/>
    <lineage>
        <taxon>Eukaryota</taxon>
        <taxon>Fungi</taxon>
        <taxon>Dikarya</taxon>
        <taxon>Ascomycota</taxon>
        <taxon>Pezizomycotina</taxon>
        <taxon>Sordariomycetes</taxon>
        <taxon>Sordariomycetidae</taxon>
        <taxon>Diaporthales</taxon>
        <taxon>Cytosporaceae</taxon>
        <taxon>Cytospora</taxon>
    </lineage>
</organism>
<feature type="compositionally biased region" description="Basic and acidic residues" evidence="2">
    <location>
        <begin position="56"/>
        <end position="65"/>
    </location>
</feature>
<accession>A0A423XJW6</accession>
<feature type="region of interest" description="Disordered" evidence="2">
    <location>
        <begin position="49"/>
        <end position="68"/>
    </location>
</feature>
<evidence type="ECO:0008006" key="5">
    <source>
        <dbReference type="Google" id="ProtNLM"/>
    </source>
</evidence>
<evidence type="ECO:0000256" key="1">
    <source>
        <dbReference type="PROSITE-ProRule" id="PRU00489"/>
    </source>
</evidence>
<evidence type="ECO:0000256" key="2">
    <source>
        <dbReference type="SAM" id="MobiDB-lite"/>
    </source>
</evidence>
<comment type="caution">
    <text evidence="3">The sequence shown here is derived from an EMBL/GenBank/DDBJ whole genome shotgun (WGS) entry which is preliminary data.</text>
</comment>
<dbReference type="Pfam" id="PF05063">
    <property type="entry name" value="MT-A70"/>
    <property type="match status" value="1"/>
</dbReference>
<dbReference type="InterPro" id="IPR002052">
    <property type="entry name" value="DNA_methylase_N6_adenine_CS"/>
</dbReference>
<dbReference type="GO" id="GO:0032259">
    <property type="term" value="P:methylation"/>
    <property type="evidence" value="ECO:0007669"/>
    <property type="project" value="InterPro"/>
</dbReference>
<dbReference type="InterPro" id="IPR007757">
    <property type="entry name" value="MT-A70-like"/>
</dbReference>
<name>A0A423XJW6_9PEZI</name>
<dbReference type="InterPro" id="IPR029063">
    <property type="entry name" value="SAM-dependent_MTases_sf"/>
</dbReference>
<dbReference type="PANTHER" id="PTHR12829">
    <property type="entry name" value="N6-ADENOSINE-METHYLTRANSFERASE"/>
    <property type="match status" value="1"/>
</dbReference>
<sequence>MAEDVKAAMPQSILFQNEDRTVALIDVPRSIEEAQLLSSTEIISGVNSRRLVSSKPPDEPFRTPEPRNLIPNPDLAAAIADLTAAASIEQALKVLRDTYAGPWCLPRTLAPAEDVNGRKRKAAPAEEGNGVAERQGAASEPLIPEDSVYLQGTISAERARFLEEAPQFDLIVLDPPWPNRSARRKKDSYSTANNLDEIRETLSLIPIAAHLAPEGLVAIWVTNKPSVVELLTSARGLLSEWGLELIDEWTWLKVTTSGEPILDVNSAWRKPWERILIAKRRGSKRTKLPSQRKVLVSVPDLHSRKPNLRALFEDVFSPGYKGLEVFARNLTAGWWSWGDEALKFQQPEHWV</sequence>
<dbReference type="EMBL" id="LKEB01000004">
    <property type="protein sequence ID" value="ROW16728.1"/>
    <property type="molecule type" value="Genomic_DNA"/>
</dbReference>
<dbReference type="Gene3D" id="3.40.50.150">
    <property type="entry name" value="Vaccinia Virus protein VP39"/>
    <property type="match status" value="1"/>
</dbReference>
<proteinExistence type="inferred from homology"/>
<dbReference type="InParanoid" id="A0A423XJW6"/>
<dbReference type="OrthoDB" id="61116at2759"/>
<dbReference type="STRING" id="1230097.A0A423XJW6"/>
<dbReference type="AlphaFoldDB" id="A0A423XJW6"/>